<dbReference type="PANTHER" id="PTHR12993:SF11">
    <property type="entry name" value="N-ACETYLGLUCOSAMINYL-PHOSPHATIDYLINOSITOL DE-N-ACETYLASE"/>
    <property type="match status" value="1"/>
</dbReference>
<organism evidence="3 4">
    <name type="scientific">Escallonia herrerae</name>
    <dbReference type="NCBI Taxonomy" id="1293975"/>
    <lineage>
        <taxon>Eukaryota</taxon>
        <taxon>Viridiplantae</taxon>
        <taxon>Streptophyta</taxon>
        <taxon>Embryophyta</taxon>
        <taxon>Tracheophyta</taxon>
        <taxon>Spermatophyta</taxon>
        <taxon>Magnoliopsida</taxon>
        <taxon>eudicotyledons</taxon>
        <taxon>Gunneridae</taxon>
        <taxon>Pentapetalae</taxon>
        <taxon>asterids</taxon>
        <taxon>campanulids</taxon>
        <taxon>Escalloniales</taxon>
        <taxon>Escalloniaceae</taxon>
        <taxon>Escallonia</taxon>
    </lineage>
</organism>
<dbReference type="EMBL" id="JAVXUP010000260">
    <property type="protein sequence ID" value="KAK3032674.1"/>
    <property type="molecule type" value="Genomic_DNA"/>
</dbReference>
<dbReference type="GO" id="GO:0000225">
    <property type="term" value="F:N-acetylglucosaminylphosphatidylinositol deacetylase activity"/>
    <property type="evidence" value="ECO:0007669"/>
    <property type="project" value="UniProtKB-EC"/>
</dbReference>
<dbReference type="PANTHER" id="PTHR12993">
    <property type="entry name" value="N-ACETYLGLUCOSAMINYL-PHOSPHATIDYLINOSITOL DE-N-ACETYLASE-RELATED"/>
    <property type="match status" value="1"/>
</dbReference>
<gene>
    <name evidence="3" type="ORF">RJ639_036738</name>
</gene>
<accession>A0AA88WTY1</accession>
<dbReference type="EC" id="3.5.1.89" evidence="2"/>
<evidence type="ECO:0000256" key="1">
    <source>
        <dbReference type="ARBA" id="ARBA00006066"/>
    </source>
</evidence>
<dbReference type="InterPro" id="IPR003737">
    <property type="entry name" value="GlcNAc_PI_deacetylase-related"/>
</dbReference>
<dbReference type="Pfam" id="PF02585">
    <property type="entry name" value="PIG-L"/>
    <property type="match status" value="1"/>
</dbReference>
<comment type="caution">
    <text evidence="3">The sequence shown here is derived from an EMBL/GenBank/DDBJ whole genome shotgun (WGS) entry which is preliminary data.</text>
</comment>
<dbReference type="GO" id="GO:0005783">
    <property type="term" value="C:endoplasmic reticulum"/>
    <property type="evidence" value="ECO:0007669"/>
    <property type="project" value="TreeGrafter"/>
</dbReference>
<evidence type="ECO:0000313" key="4">
    <source>
        <dbReference type="Proteomes" id="UP001188597"/>
    </source>
</evidence>
<name>A0AA88WTY1_9ASTE</name>
<reference evidence="3" key="1">
    <citation type="submission" date="2022-12" db="EMBL/GenBank/DDBJ databases">
        <title>Draft genome assemblies for two species of Escallonia (Escalloniales).</title>
        <authorList>
            <person name="Chanderbali A."/>
            <person name="Dervinis C."/>
            <person name="Anghel I."/>
            <person name="Soltis D."/>
            <person name="Soltis P."/>
            <person name="Zapata F."/>
        </authorList>
    </citation>
    <scope>NUCLEOTIDE SEQUENCE</scope>
    <source>
        <strain evidence="3">UCBG64.0493</strain>
        <tissue evidence="3">Leaf</tissue>
    </source>
</reference>
<dbReference type="InterPro" id="IPR024078">
    <property type="entry name" value="LmbE-like_dom_sf"/>
</dbReference>
<proteinExistence type="inferred from homology"/>
<dbReference type="Gene3D" id="3.40.50.10320">
    <property type="entry name" value="LmbE-like"/>
    <property type="match status" value="1"/>
</dbReference>
<protein>
    <recommendedName>
        <fullName evidence="2">N-acetylglucosaminylphosphatidylinositol deacetylase</fullName>
        <ecNumber evidence="2">3.5.1.89</ecNumber>
    </recommendedName>
</protein>
<evidence type="ECO:0000256" key="2">
    <source>
        <dbReference type="ARBA" id="ARBA00012176"/>
    </source>
</evidence>
<evidence type="ECO:0000313" key="3">
    <source>
        <dbReference type="EMBL" id="KAK3032674.1"/>
    </source>
</evidence>
<keyword evidence="4" id="KW-1185">Reference proteome</keyword>
<dbReference type="Proteomes" id="UP001188597">
    <property type="component" value="Unassembled WGS sequence"/>
</dbReference>
<dbReference type="SUPFAM" id="SSF102588">
    <property type="entry name" value="LmbE-like"/>
    <property type="match status" value="1"/>
</dbReference>
<sequence length="108" mass="11983">MIAGISAGNSYLADQLLTVTQSNADGMGNIRKQELLQASAVLKVPVDQVKILDHPDFQDGFVKVWNCNLLADFIEEEMQNHVVDLIITFDDYGVSGHCNHRNLNQGVR</sequence>
<comment type="similarity">
    <text evidence="1">Belongs to the PIGL family.</text>
</comment>
<dbReference type="AlphaFoldDB" id="A0AA88WTY1"/>